<evidence type="ECO:0000259" key="9">
    <source>
        <dbReference type="Pfam" id="PF00881"/>
    </source>
</evidence>
<feature type="binding site" description="in other chain" evidence="8">
    <location>
        <begin position="10"/>
        <end position="12"/>
    </location>
    <ligand>
        <name>FMN</name>
        <dbReference type="ChEBI" id="CHEBI:58210"/>
        <note>ligand shared between dimeric partners</note>
    </ligand>
</feature>
<keyword evidence="11" id="KW-1185">Reference proteome</keyword>
<feature type="binding site" evidence="8">
    <location>
        <position position="39"/>
    </location>
    <ligand>
        <name>FMN</name>
        <dbReference type="ChEBI" id="CHEBI:58210"/>
        <note>ligand shared between dimeric partners</note>
    </ligand>
</feature>
<comment type="cofactor">
    <cofactor evidence="8">
        <name>FMN</name>
        <dbReference type="ChEBI" id="CHEBI:58210"/>
    </cofactor>
    <text evidence="8">Binds 1 FMN per subunit.</text>
</comment>
<dbReference type="PANTHER" id="PTHR43821">
    <property type="entry name" value="NAD(P)H NITROREDUCTASE YDJA-RELATED"/>
    <property type="match status" value="1"/>
</dbReference>
<accession>A0A0A3AT83</accession>
<name>A0A0A3AT83_9PAST</name>
<dbReference type="InterPro" id="IPR026021">
    <property type="entry name" value="YdjA-like"/>
</dbReference>
<dbReference type="Pfam" id="PF00881">
    <property type="entry name" value="Nitroreductase"/>
    <property type="match status" value="1"/>
</dbReference>
<dbReference type="EMBL" id="JSUM01000003">
    <property type="protein sequence ID" value="KGQ70987.1"/>
    <property type="molecule type" value="Genomic_DNA"/>
</dbReference>
<evidence type="ECO:0000256" key="5">
    <source>
        <dbReference type="ARBA" id="ARBA00023002"/>
    </source>
</evidence>
<dbReference type="SUPFAM" id="SSF55469">
    <property type="entry name" value="FMN-dependent nitroreductase-like"/>
    <property type="match status" value="1"/>
</dbReference>
<evidence type="ECO:0000256" key="3">
    <source>
        <dbReference type="ARBA" id="ARBA00022643"/>
    </source>
</evidence>
<organism evidence="10 11">
    <name type="scientific">Chelonobacter oris</name>
    <dbReference type="NCBI Taxonomy" id="505317"/>
    <lineage>
        <taxon>Bacteria</taxon>
        <taxon>Pseudomonadati</taxon>
        <taxon>Pseudomonadota</taxon>
        <taxon>Gammaproteobacteria</taxon>
        <taxon>Pasteurellales</taxon>
        <taxon>Pasteurellaceae</taxon>
        <taxon>Chelonobacter</taxon>
    </lineage>
</organism>
<dbReference type="InterPro" id="IPR029479">
    <property type="entry name" value="Nitroreductase"/>
</dbReference>
<dbReference type="InterPro" id="IPR052530">
    <property type="entry name" value="NAD(P)H_nitroreductase"/>
</dbReference>
<evidence type="ECO:0000256" key="8">
    <source>
        <dbReference type="PIRSR" id="PIRSR000232-1"/>
    </source>
</evidence>
<dbReference type="CDD" id="cd02135">
    <property type="entry name" value="YdjA-like"/>
    <property type="match status" value="1"/>
</dbReference>
<evidence type="ECO:0000256" key="7">
    <source>
        <dbReference type="PIRNR" id="PIRNR000232"/>
    </source>
</evidence>
<comment type="similarity">
    <text evidence="1 7">Belongs to the nitroreductase family.</text>
</comment>
<dbReference type="Proteomes" id="UP000030380">
    <property type="component" value="Unassembled WGS sequence"/>
</dbReference>
<keyword evidence="3 7" id="KW-0288">FMN</keyword>
<dbReference type="AlphaFoldDB" id="A0A0A3AT83"/>
<comment type="caution">
    <text evidence="10">The sequence shown here is derived from an EMBL/GenBank/DDBJ whole genome shotgun (WGS) entry which is preliminary data.</text>
</comment>
<feature type="domain" description="Nitroreductase" evidence="9">
    <location>
        <begin position="8"/>
        <end position="162"/>
    </location>
</feature>
<evidence type="ECO:0000313" key="11">
    <source>
        <dbReference type="Proteomes" id="UP000030380"/>
    </source>
</evidence>
<reference evidence="10 11" key="1">
    <citation type="submission" date="2014-11" db="EMBL/GenBank/DDBJ databases">
        <title>Draft genome sequence of Chelonobacter oris 1662T, associated with respiratory disease in Hermann's Tortoises.</title>
        <authorList>
            <person name="Kudirkiene E."/>
            <person name="Hansen M.J."/>
            <person name="Bojesen A.M."/>
        </authorList>
    </citation>
    <scope>NUCLEOTIDE SEQUENCE [LARGE SCALE GENOMIC DNA]</scope>
    <source>
        <strain evidence="10 11">1662</strain>
    </source>
</reference>
<evidence type="ECO:0000256" key="1">
    <source>
        <dbReference type="ARBA" id="ARBA00007118"/>
    </source>
</evidence>
<dbReference type="OrthoDB" id="9804207at2"/>
<dbReference type="PIRSF" id="PIRSF000232">
    <property type="entry name" value="YdjA"/>
    <property type="match status" value="1"/>
</dbReference>
<keyword evidence="4 7" id="KW-0521">NADP</keyword>
<keyword evidence="2 7" id="KW-0285">Flavoprotein</keyword>
<evidence type="ECO:0000256" key="2">
    <source>
        <dbReference type="ARBA" id="ARBA00022630"/>
    </source>
</evidence>
<dbReference type="InterPro" id="IPR000415">
    <property type="entry name" value="Nitroreductase-like"/>
</dbReference>
<feature type="binding site" description="in other chain" evidence="8">
    <location>
        <begin position="132"/>
        <end position="134"/>
    </location>
    <ligand>
        <name>FMN</name>
        <dbReference type="ChEBI" id="CHEBI:58210"/>
        <note>ligand shared between dimeric partners</note>
    </ligand>
</feature>
<dbReference type="RefSeq" id="WP_034612655.1">
    <property type="nucleotide sequence ID" value="NZ_JSUM01000003.1"/>
</dbReference>
<evidence type="ECO:0000256" key="4">
    <source>
        <dbReference type="ARBA" id="ARBA00022857"/>
    </source>
</evidence>
<dbReference type="PANTHER" id="PTHR43821:SF1">
    <property type="entry name" value="NAD(P)H NITROREDUCTASE YDJA-RELATED"/>
    <property type="match status" value="1"/>
</dbReference>
<keyword evidence="5 7" id="KW-0560">Oxidoreductase</keyword>
<dbReference type="GO" id="GO:0016491">
    <property type="term" value="F:oxidoreductase activity"/>
    <property type="evidence" value="ECO:0007669"/>
    <property type="project" value="UniProtKB-UniRule"/>
</dbReference>
<dbReference type="NCBIfam" id="NF008088">
    <property type="entry name" value="PRK10828.1"/>
    <property type="match status" value="1"/>
</dbReference>
<dbReference type="Gene3D" id="3.40.109.10">
    <property type="entry name" value="NADH Oxidase"/>
    <property type="match status" value="1"/>
</dbReference>
<protein>
    <recommendedName>
        <fullName evidence="7">Putative NAD(P)H nitroreductase</fullName>
        <ecNumber evidence="7">1.-.-.-</ecNumber>
    </recommendedName>
</protein>
<gene>
    <name evidence="10" type="ORF">OA57_01695</name>
</gene>
<sequence>MDALELLLGRRSNKKLVAPAPQGQQLDNILQAALHAPDHGKLTPYRFIIIEKQGRDVLEKLLKSAVDELNLGEERKKKAEGVSHRVPMIIAVIAKINTDIPKIPGWEQMLTAGCATYAMQLAANAQGFDNVWVTGPWIDGTELRKMFGCGEHDKVIALLMLGTAEQKLEKAKTYDLAEYVSYL</sequence>
<keyword evidence="6 7" id="KW-0520">NAD</keyword>
<dbReference type="EC" id="1.-.-.-" evidence="7"/>
<dbReference type="STRING" id="505317.OA57_01695"/>
<proteinExistence type="inferred from homology"/>
<evidence type="ECO:0000313" key="10">
    <source>
        <dbReference type="EMBL" id="KGQ70987.1"/>
    </source>
</evidence>
<evidence type="ECO:0000256" key="6">
    <source>
        <dbReference type="ARBA" id="ARBA00023027"/>
    </source>
</evidence>